<dbReference type="InterPro" id="IPR000843">
    <property type="entry name" value="HTH_LacI"/>
</dbReference>
<evidence type="ECO:0000313" key="5">
    <source>
        <dbReference type="EMBL" id="GMA95107.1"/>
    </source>
</evidence>
<dbReference type="PROSITE" id="PS50932">
    <property type="entry name" value="HTH_LACI_2"/>
    <property type="match status" value="1"/>
</dbReference>
<evidence type="ECO:0000256" key="1">
    <source>
        <dbReference type="ARBA" id="ARBA00023015"/>
    </source>
</evidence>
<evidence type="ECO:0000259" key="4">
    <source>
        <dbReference type="PROSITE" id="PS50932"/>
    </source>
</evidence>
<name>A0ABQ6K558_9MICO</name>
<dbReference type="InterPro" id="IPR010982">
    <property type="entry name" value="Lambda_DNA-bd_dom_sf"/>
</dbReference>
<evidence type="ECO:0000313" key="6">
    <source>
        <dbReference type="Proteomes" id="UP001157034"/>
    </source>
</evidence>
<keyword evidence="6" id="KW-1185">Reference proteome</keyword>
<protein>
    <submittedName>
        <fullName evidence="5">Transcriptional regulator</fullName>
    </submittedName>
</protein>
<reference evidence="6" key="1">
    <citation type="journal article" date="2019" name="Int. J. Syst. Evol. Microbiol.">
        <title>The Global Catalogue of Microorganisms (GCM) 10K type strain sequencing project: providing services to taxonomists for standard genome sequencing and annotation.</title>
        <authorList>
            <consortium name="The Broad Institute Genomics Platform"/>
            <consortium name="The Broad Institute Genome Sequencing Center for Infectious Disease"/>
            <person name="Wu L."/>
            <person name="Ma J."/>
        </authorList>
    </citation>
    <scope>NUCLEOTIDE SEQUENCE [LARGE SCALE GENOMIC DNA]</scope>
    <source>
        <strain evidence="6">NBRC 108894</strain>
    </source>
</reference>
<keyword evidence="2" id="KW-0238">DNA-binding</keyword>
<gene>
    <name evidence="5" type="ORF">GCM10025881_19310</name>
</gene>
<dbReference type="CDD" id="cd01392">
    <property type="entry name" value="HTH_LacI"/>
    <property type="match status" value="1"/>
</dbReference>
<dbReference type="CDD" id="cd06279">
    <property type="entry name" value="PBP1_LacI-like"/>
    <property type="match status" value="1"/>
</dbReference>
<dbReference type="EMBL" id="BSVB01000001">
    <property type="protein sequence ID" value="GMA95107.1"/>
    <property type="molecule type" value="Genomic_DNA"/>
</dbReference>
<feature type="domain" description="HTH lacI-type" evidence="4">
    <location>
        <begin position="8"/>
        <end position="63"/>
    </location>
</feature>
<dbReference type="Pfam" id="PF00356">
    <property type="entry name" value="LacI"/>
    <property type="match status" value="1"/>
</dbReference>
<keyword evidence="1" id="KW-0805">Transcription regulation</keyword>
<dbReference type="Pfam" id="PF13377">
    <property type="entry name" value="Peripla_BP_3"/>
    <property type="match status" value="1"/>
</dbReference>
<dbReference type="PANTHER" id="PTHR30146">
    <property type="entry name" value="LACI-RELATED TRANSCRIPTIONAL REPRESSOR"/>
    <property type="match status" value="1"/>
</dbReference>
<organism evidence="5 6">
    <name type="scientific">Pseudolysinimonas kribbensis</name>
    <dbReference type="NCBI Taxonomy" id="433641"/>
    <lineage>
        <taxon>Bacteria</taxon>
        <taxon>Bacillati</taxon>
        <taxon>Actinomycetota</taxon>
        <taxon>Actinomycetes</taxon>
        <taxon>Micrococcales</taxon>
        <taxon>Microbacteriaceae</taxon>
        <taxon>Pseudolysinimonas</taxon>
    </lineage>
</organism>
<comment type="caution">
    <text evidence="5">The sequence shown here is derived from an EMBL/GenBank/DDBJ whole genome shotgun (WGS) entry which is preliminary data.</text>
</comment>
<dbReference type="PANTHER" id="PTHR30146:SF138">
    <property type="entry name" value="TRANSCRIPTIONAL REGULATORY PROTEIN"/>
    <property type="match status" value="1"/>
</dbReference>
<evidence type="ECO:0000256" key="2">
    <source>
        <dbReference type="ARBA" id="ARBA00023125"/>
    </source>
</evidence>
<proteinExistence type="predicted"/>
<dbReference type="InterPro" id="IPR046335">
    <property type="entry name" value="LacI/GalR-like_sensor"/>
</dbReference>
<dbReference type="SMART" id="SM00354">
    <property type="entry name" value="HTH_LACI"/>
    <property type="match status" value="1"/>
</dbReference>
<dbReference type="Gene3D" id="3.40.50.2300">
    <property type="match status" value="2"/>
</dbReference>
<dbReference type="SUPFAM" id="SSF47413">
    <property type="entry name" value="lambda repressor-like DNA-binding domains"/>
    <property type="match status" value="1"/>
</dbReference>
<accession>A0ABQ6K558</accession>
<dbReference type="Proteomes" id="UP001157034">
    <property type="component" value="Unassembled WGS sequence"/>
</dbReference>
<sequence length="356" mass="36650">MEERASRPTLAAVARRAGVAASTASLVFSGSGPVAEATRERVLTAARELDYGGPDPTARSLRRGRSGVIGVVTEDRLAETFRDPVNVALLDGIGEELSDARLSLLVIPMAGVGGPDPGDAAIDAAILIGCTTNVADSVASLRRRGVPFVGVETEPLDGVTAIDIDNREACAAAARLLARLGHRRVAVVTLPLDPGRRRAPLDPAREAASTSFVARERLAGVRTVFPDAGGVSAASSAVDEGMIAGRSLLDGPAASRPTAVLAQSDLLAVGIVLAAEERGLRVPEDVSVVGFDGIAVDGLLSRALTTLAQPVEEKGRAAGRAVLAALRGERAPDRLLQCELRVGSTTGPAPDDTSFR</sequence>
<evidence type="ECO:0000256" key="3">
    <source>
        <dbReference type="ARBA" id="ARBA00023163"/>
    </source>
</evidence>
<dbReference type="SUPFAM" id="SSF53822">
    <property type="entry name" value="Periplasmic binding protein-like I"/>
    <property type="match status" value="1"/>
</dbReference>
<keyword evidence="3" id="KW-0804">Transcription</keyword>
<dbReference type="InterPro" id="IPR028082">
    <property type="entry name" value="Peripla_BP_I"/>
</dbReference>
<dbReference type="Gene3D" id="1.10.260.40">
    <property type="entry name" value="lambda repressor-like DNA-binding domains"/>
    <property type="match status" value="1"/>
</dbReference>
<dbReference type="RefSeq" id="WP_284253946.1">
    <property type="nucleotide sequence ID" value="NZ_BAAAQO010000002.1"/>
</dbReference>